<protein>
    <recommendedName>
        <fullName evidence="2">Bleomycin resistance protein</fullName>
    </recommendedName>
</protein>
<comment type="similarity">
    <text evidence="1">Belongs to the bleomycin resistance protein family.</text>
</comment>
<name>A0ABT8LD96_9BACT</name>
<dbReference type="Proteomes" id="UP001172083">
    <property type="component" value="Unassembled WGS sequence"/>
</dbReference>
<dbReference type="InterPro" id="IPR029068">
    <property type="entry name" value="Glyas_Bleomycin-R_OHBP_Dase"/>
</dbReference>
<evidence type="ECO:0000256" key="3">
    <source>
        <dbReference type="ARBA" id="ARBA00022737"/>
    </source>
</evidence>
<dbReference type="InterPro" id="IPR000335">
    <property type="entry name" value="Bleomycin-R"/>
</dbReference>
<evidence type="ECO:0000256" key="6">
    <source>
        <dbReference type="PROSITE-ProRule" id="PRU00023"/>
    </source>
</evidence>
<reference evidence="8" key="1">
    <citation type="submission" date="2023-06" db="EMBL/GenBank/DDBJ databases">
        <title>Genomic of Agaribacillus aureum.</title>
        <authorList>
            <person name="Wang G."/>
        </authorList>
    </citation>
    <scope>NUCLEOTIDE SEQUENCE</scope>
    <source>
        <strain evidence="8">BMA12</strain>
    </source>
</reference>
<dbReference type="Gene3D" id="1.25.40.20">
    <property type="entry name" value="Ankyrin repeat-containing domain"/>
    <property type="match status" value="1"/>
</dbReference>
<dbReference type="Pfam" id="PF00903">
    <property type="entry name" value="Glyoxalase"/>
    <property type="match status" value="1"/>
</dbReference>
<dbReference type="RefSeq" id="WP_346759645.1">
    <property type="nucleotide sequence ID" value="NZ_JAUJEB010000004.1"/>
</dbReference>
<sequence>MSEDNPENKVFYQAVSAVIDGEEELLKQLLAQNPGLPKLRSPLAHKGTLLHYLAANGVEDTLQRTPPNAVEIGRILLDAGAEVDATAEMYGGGPAQTPLNNLVSSWGPYQAGVQSALVALLIEHGANPNGLLNDGAPLGIAIGFGYREAAETLASKGGDFNNLIFAAALGETALVDSFFDTGGNLLETAKKFKVADKTQMGRFSWPPPKDQDPMEIAFIYACLHGREEVVQTLLDKGVSANCSISYNQTGLHYAAYAGQIPTLKLLLANGGDPDQVETQFNKTPIDWAVEVHEYEVINLLNKYTSAENKKQLSHAAPVFPVQDVKQTVEYYRDKLGFEVKYLWEDPPTYAVVKRQNVGIHFSKKGDDFKPSQMHTAYYIFVYDIDGLYEELKANGVEIINEPQQRDYGLRDFDIRDINGYILSFACG</sequence>
<dbReference type="SUPFAM" id="SSF48403">
    <property type="entry name" value="Ankyrin repeat"/>
    <property type="match status" value="1"/>
</dbReference>
<keyword evidence="9" id="KW-1185">Reference proteome</keyword>
<evidence type="ECO:0000259" key="7">
    <source>
        <dbReference type="PROSITE" id="PS51819"/>
    </source>
</evidence>
<dbReference type="Pfam" id="PF12796">
    <property type="entry name" value="Ank_2"/>
    <property type="match status" value="1"/>
</dbReference>
<accession>A0ABT8LD96</accession>
<gene>
    <name evidence="8" type="ORF">QQ020_19690</name>
</gene>
<dbReference type="Gene3D" id="3.10.180.10">
    <property type="entry name" value="2,3-Dihydroxybiphenyl 1,2-Dioxygenase, domain 1"/>
    <property type="match status" value="1"/>
</dbReference>
<evidence type="ECO:0000313" key="8">
    <source>
        <dbReference type="EMBL" id="MDN5214311.1"/>
    </source>
</evidence>
<organism evidence="8 9">
    <name type="scientific">Agaribacillus aureus</name>
    <dbReference type="NCBI Taxonomy" id="3051825"/>
    <lineage>
        <taxon>Bacteria</taxon>
        <taxon>Pseudomonadati</taxon>
        <taxon>Bacteroidota</taxon>
        <taxon>Cytophagia</taxon>
        <taxon>Cytophagales</taxon>
        <taxon>Splendidivirgaceae</taxon>
        <taxon>Agaribacillus</taxon>
    </lineage>
</organism>
<evidence type="ECO:0000256" key="4">
    <source>
        <dbReference type="ARBA" id="ARBA00023043"/>
    </source>
</evidence>
<feature type="domain" description="VOC" evidence="7">
    <location>
        <begin position="311"/>
        <end position="427"/>
    </location>
</feature>
<dbReference type="SUPFAM" id="SSF54593">
    <property type="entry name" value="Glyoxalase/Bleomycin resistance protein/Dihydroxybiphenyl dioxygenase"/>
    <property type="match status" value="1"/>
</dbReference>
<dbReference type="SMART" id="SM00248">
    <property type="entry name" value="ANK"/>
    <property type="match status" value="6"/>
</dbReference>
<dbReference type="InterPro" id="IPR004360">
    <property type="entry name" value="Glyas_Fos-R_dOase_dom"/>
</dbReference>
<dbReference type="EMBL" id="JAUJEB010000004">
    <property type="protein sequence ID" value="MDN5214311.1"/>
    <property type="molecule type" value="Genomic_DNA"/>
</dbReference>
<evidence type="ECO:0000256" key="2">
    <source>
        <dbReference type="ARBA" id="ARBA00021572"/>
    </source>
</evidence>
<dbReference type="InterPro" id="IPR002110">
    <property type="entry name" value="Ankyrin_rpt"/>
</dbReference>
<dbReference type="CDD" id="cd08349">
    <property type="entry name" value="BLMA_like"/>
    <property type="match status" value="1"/>
</dbReference>
<keyword evidence="5" id="KW-0046">Antibiotic resistance</keyword>
<dbReference type="PROSITE" id="PS50088">
    <property type="entry name" value="ANK_REPEAT"/>
    <property type="match status" value="1"/>
</dbReference>
<feature type="repeat" description="ANK" evidence="6">
    <location>
        <begin position="246"/>
        <end position="278"/>
    </location>
</feature>
<dbReference type="InterPro" id="IPR037523">
    <property type="entry name" value="VOC_core"/>
</dbReference>
<dbReference type="PANTHER" id="PTHR24198">
    <property type="entry name" value="ANKYRIN REPEAT AND PROTEIN KINASE DOMAIN-CONTAINING PROTEIN"/>
    <property type="match status" value="1"/>
</dbReference>
<dbReference type="PANTHER" id="PTHR24198:SF165">
    <property type="entry name" value="ANKYRIN REPEAT-CONTAINING PROTEIN-RELATED"/>
    <property type="match status" value="1"/>
</dbReference>
<evidence type="ECO:0000313" key="9">
    <source>
        <dbReference type="Proteomes" id="UP001172083"/>
    </source>
</evidence>
<proteinExistence type="inferred from homology"/>
<keyword evidence="4 6" id="KW-0040">ANK repeat</keyword>
<evidence type="ECO:0000256" key="5">
    <source>
        <dbReference type="ARBA" id="ARBA00023251"/>
    </source>
</evidence>
<dbReference type="PROSITE" id="PS50297">
    <property type="entry name" value="ANK_REP_REGION"/>
    <property type="match status" value="1"/>
</dbReference>
<comment type="caution">
    <text evidence="8">The sequence shown here is derived from an EMBL/GenBank/DDBJ whole genome shotgun (WGS) entry which is preliminary data.</text>
</comment>
<keyword evidence="3" id="KW-0677">Repeat</keyword>
<evidence type="ECO:0000256" key="1">
    <source>
        <dbReference type="ARBA" id="ARBA00011051"/>
    </source>
</evidence>
<dbReference type="InterPro" id="IPR036770">
    <property type="entry name" value="Ankyrin_rpt-contain_sf"/>
</dbReference>
<dbReference type="PROSITE" id="PS51819">
    <property type="entry name" value="VOC"/>
    <property type="match status" value="1"/>
</dbReference>